<keyword evidence="3" id="KW-0378">Hydrolase</keyword>
<dbReference type="EMBL" id="CM000765">
    <property type="protein sequence ID" value="OQU81943.1"/>
    <property type="molecule type" value="Genomic_DNA"/>
</dbReference>
<keyword evidence="6" id="KW-1185">Reference proteome</keyword>
<keyword evidence="2" id="KW-0645">Protease</keyword>
<protein>
    <recommendedName>
        <fullName evidence="4">Ubiquitin-like protease family profile domain-containing protein</fullName>
    </recommendedName>
</protein>
<dbReference type="InParanoid" id="A0A1Z5RDW1"/>
<feature type="domain" description="Ubiquitin-like protease family profile" evidence="4">
    <location>
        <begin position="611"/>
        <end position="738"/>
    </location>
</feature>
<dbReference type="OMA" id="IGENVCT"/>
<reference evidence="5 6" key="1">
    <citation type="journal article" date="2009" name="Nature">
        <title>The Sorghum bicolor genome and the diversification of grasses.</title>
        <authorList>
            <person name="Paterson A.H."/>
            <person name="Bowers J.E."/>
            <person name="Bruggmann R."/>
            <person name="Dubchak I."/>
            <person name="Grimwood J."/>
            <person name="Gundlach H."/>
            <person name="Haberer G."/>
            <person name="Hellsten U."/>
            <person name="Mitros T."/>
            <person name="Poliakov A."/>
            <person name="Schmutz J."/>
            <person name="Spannagl M."/>
            <person name="Tang H."/>
            <person name="Wang X."/>
            <person name="Wicker T."/>
            <person name="Bharti A.K."/>
            <person name="Chapman J."/>
            <person name="Feltus F.A."/>
            <person name="Gowik U."/>
            <person name="Grigoriev I.V."/>
            <person name="Lyons E."/>
            <person name="Maher C.A."/>
            <person name="Martis M."/>
            <person name="Narechania A."/>
            <person name="Otillar R.P."/>
            <person name="Penning B.W."/>
            <person name="Salamov A.A."/>
            <person name="Wang Y."/>
            <person name="Zhang L."/>
            <person name="Carpita N.C."/>
            <person name="Freeling M."/>
            <person name="Gingle A.R."/>
            <person name="Hash C.T."/>
            <person name="Keller B."/>
            <person name="Klein P."/>
            <person name="Kresovich S."/>
            <person name="McCann M.C."/>
            <person name="Ming R."/>
            <person name="Peterson D.G."/>
            <person name="Mehboob-ur-Rahman"/>
            <person name="Ware D."/>
            <person name="Westhoff P."/>
            <person name="Mayer K.F."/>
            <person name="Messing J."/>
            <person name="Rokhsar D.S."/>
        </authorList>
    </citation>
    <scope>NUCLEOTIDE SEQUENCE [LARGE SCALE GENOMIC DNA]</scope>
    <source>
        <strain evidence="6">cv. BTx623</strain>
    </source>
</reference>
<evidence type="ECO:0000259" key="4">
    <source>
        <dbReference type="Pfam" id="PF02902"/>
    </source>
</evidence>
<evidence type="ECO:0000256" key="3">
    <source>
        <dbReference type="ARBA" id="ARBA00022801"/>
    </source>
</evidence>
<dbReference type="GO" id="GO:0006508">
    <property type="term" value="P:proteolysis"/>
    <property type="evidence" value="ECO:0007669"/>
    <property type="project" value="UniProtKB-KW"/>
</dbReference>
<accession>A0A1Z5RDW1</accession>
<dbReference type="FunCoup" id="A0A1Z5RDW1">
    <property type="interactions" value="16"/>
</dbReference>
<dbReference type="AlphaFoldDB" id="A0A1Z5RDW1"/>
<reference evidence="6" key="2">
    <citation type="journal article" date="2018" name="Plant J.">
        <title>The Sorghum bicolor reference genome: improved assembly, gene annotations, a transcriptome atlas, and signatures of genome organization.</title>
        <authorList>
            <person name="McCormick R.F."/>
            <person name="Truong S.K."/>
            <person name="Sreedasyam A."/>
            <person name="Jenkins J."/>
            <person name="Shu S."/>
            <person name="Sims D."/>
            <person name="Kennedy M."/>
            <person name="Amirebrahimi M."/>
            <person name="Weers B.D."/>
            <person name="McKinley B."/>
            <person name="Mattison A."/>
            <person name="Morishige D.T."/>
            <person name="Grimwood J."/>
            <person name="Schmutz J."/>
            <person name="Mullet J.E."/>
        </authorList>
    </citation>
    <scope>NUCLEOTIDE SEQUENCE [LARGE SCALE GENOMIC DNA]</scope>
    <source>
        <strain evidence="6">cv. BTx623</strain>
    </source>
</reference>
<proteinExistence type="inferred from homology"/>
<dbReference type="GO" id="GO:0008234">
    <property type="term" value="F:cysteine-type peptidase activity"/>
    <property type="evidence" value="ECO:0007669"/>
    <property type="project" value="InterPro"/>
</dbReference>
<sequence length="895" mass="101130">MKNMKRKLEMAMKHKSKKKKVVKKSNDGFTRFSPTAFMNVISSLSPEKKAVIDGYGFGSLLMFNKCFVPNKFATWVARLVDSKSGDIIRNGKVISLSEESVHFVLDLPLGTRAFPSDSSIGKDIVLSKFGKDRIPPVSFFADKLISNEQLSNEDMLICFLVVALSSFLCPNTNIVPSPKYFGVFEDIDHIKDFKWCAFVLEWLLDHIKAFNRGKSDKLKRCQGLGGCLYYLVVVYLDHIDFRQRQVADFIPRISVWKQDMIQFYCSLDLKSPGVYGYRPLLEFEKTCYYKAVRLNSVGCADDLDSEFCAKMESVSGCKLPFSLKLKISKLIDEHCFNCGLSVNMDINSLGNVSKEFQDMFAKMFRHICKTDVRTKDLVLEIMKAIAETDPSVDDGAGSYAAAVPPNVADSISDGAPEEPNVVAPKDSSPVICIGSRSFAETVKVDTKKSDDLYNLKFGKLRMTSQTSSISLGNTHGFPADSSIDPESLANRSDFKVRNSSTGGKIPIHGPRRMVRPSRVLIDDYDVTGDKFKVSKSEIANYEAICRLAQSRSSNLDALYFGGVRCTYWSLGESMKPGGKVNNFVVAAFCYHLFCRPDGHPDISKRHYFFSNISVNHWFVFVVDIKDKKFVFLDSYYSEVHAYQQYVRAKMFCSIYFVTLLQIPEFQFWWNKFVKREMNFEQYGVLYPSVPKQSAENNVDSGIYAMMFLEHWTSPRSSLFSLFSSDDIVNIRIKLANEMLFNPRNTGNKTPVISFDLNEVVSAKNSIVREAAVPFTLVDEEVSLFVVDNLDLDVGDQSQLIAAKGLCSGNMLKLVARVVKQNRGREFLSVYKFAYDSKNATVYVKVTGEEDANLMAGRSFEVAGEKMSFYRVLSISVRPVEEDLYQSEDCRQIFPF</sequence>
<comment type="similarity">
    <text evidence="1">Belongs to the peptidase C48 family.</text>
</comment>
<organism evidence="5 6">
    <name type="scientific">Sorghum bicolor</name>
    <name type="common">Sorghum</name>
    <name type="synonym">Sorghum vulgare</name>
    <dbReference type="NCBI Taxonomy" id="4558"/>
    <lineage>
        <taxon>Eukaryota</taxon>
        <taxon>Viridiplantae</taxon>
        <taxon>Streptophyta</taxon>
        <taxon>Embryophyta</taxon>
        <taxon>Tracheophyta</taxon>
        <taxon>Spermatophyta</taxon>
        <taxon>Magnoliopsida</taxon>
        <taxon>Liliopsida</taxon>
        <taxon>Poales</taxon>
        <taxon>Poaceae</taxon>
        <taxon>PACMAD clade</taxon>
        <taxon>Panicoideae</taxon>
        <taxon>Andropogonodae</taxon>
        <taxon>Andropogoneae</taxon>
        <taxon>Sorghinae</taxon>
        <taxon>Sorghum</taxon>
    </lineage>
</organism>
<name>A0A1Z5RDW1_SORBI</name>
<dbReference type="InterPro" id="IPR038765">
    <property type="entry name" value="Papain-like_cys_pep_sf"/>
</dbReference>
<dbReference type="Proteomes" id="UP000000768">
    <property type="component" value="Chromosome 6"/>
</dbReference>
<evidence type="ECO:0000313" key="6">
    <source>
        <dbReference type="Proteomes" id="UP000000768"/>
    </source>
</evidence>
<gene>
    <name evidence="5" type="ORF">SORBI_3006G143700</name>
</gene>
<dbReference type="Gene3D" id="3.40.395.10">
    <property type="entry name" value="Adenoviral Proteinase, Chain A"/>
    <property type="match status" value="1"/>
</dbReference>
<dbReference type="Gramene" id="OQU81943">
    <property type="protein sequence ID" value="OQU81943"/>
    <property type="gene ID" value="SORBI_3006G143700"/>
</dbReference>
<evidence type="ECO:0000313" key="5">
    <source>
        <dbReference type="EMBL" id="OQU81943.1"/>
    </source>
</evidence>
<dbReference type="InterPro" id="IPR003653">
    <property type="entry name" value="Peptidase_C48_C"/>
</dbReference>
<dbReference type="PANTHER" id="PTHR34835">
    <property type="entry name" value="OS07G0283600 PROTEIN-RELATED"/>
    <property type="match status" value="1"/>
</dbReference>
<dbReference type="PANTHER" id="PTHR34835:SF60">
    <property type="entry name" value="OS10G0490300 PROTEIN"/>
    <property type="match status" value="1"/>
</dbReference>
<evidence type="ECO:0000256" key="2">
    <source>
        <dbReference type="ARBA" id="ARBA00022670"/>
    </source>
</evidence>
<evidence type="ECO:0000256" key="1">
    <source>
        <dbReference type="ARBA" id="ARBA00005234"/>
    </source>
</evidence>
<dbReference type="SUPFAM" id="SSF54001">
    <property type="entry name" value="Cysteine proteinases"/>
    <property type="match status" value="1"/>
</dbReference>
<dbReference type="Pfam" id="PF02902">
    <property type="entry name" value="Peptidase_C48"/>
    <property type="match status" value="1"/>
</dbReference>